<protein>
    <recommendedName>
        <fullName evidence="1">DUF2007 domain-containing protein</fullName>
    </recommendedName>
</protein>
<dbReference type="Pfam" id="PF09413">
    <property type="entry name" value="DUF2007"/>
    <property type="match status" value="1"/>
</dbReference>
<evidence type="ECO:0000313" key="3">
    <source>
        <dbReference type="Proteomes" id="UP000180246"/>
    </source>
</evidence>
<accession>A0A1S2ND70</accession>
<dbReference type="RefSeq" id="WP_071361417.1">
    <property type="nucleotide sequence ID" value="NZ_JRYB01000001.1"/>
</dbReference>
<feature type="domain" description="DUF2007" evidence="1">
    <location>
        <begin position="33"/>
        <end position="89"/>
    </location>
</feature>
<evidence type="ECO:0000259" key="1">
    <source>
        <dbReference type="Pfam" id="PF09413"/>
    </source>
</evidence>
<sequence length="110" mass="11975">MHTLALNDWLAAHPEVERIPERNLYVVARYMIPLDANLAQGCLEASGIPAMLADAHLMQTDLLLAPALGGVRLLVDAGHVQQAYAVLEALARGDYALDEHAPDGEWHKAE</sequence>
<dbReference type="Proteomes" id="UP000180246">
    <property type="component" value="Unassembled WGS sequence"/>
</dbReference>
<gene>
    <name evidence="2" type="ORF">LO55_2127</name>
</gene>
<name>A0A1S2ND70_9BURK</name>
<dbReference type="EMBL" id="JRYB01000001">
    <property type="protein sequence ID" value="OIJ42740.1"/>
    <property type="molecule type" value="Genomic_DNA"/>
</dbReference>
<proteinExistence type="predicted"/>
<dbReference type="InterPro" id="IPR018551">
    <property type="entry name" value="DUF2007"/>
</dbReference>
<dbReference type="Gene3D" id="3.30.70.790">
    <property type="entry name" value="UreE, C-terminal domain"/>
    <property type="match status" value="1"/>
</dbReference>
<reference evidence="2 3" key="1">
    <citation type="submission" date="2014-10" db="EMBL/GenBank/DDBJ databases">
        <authorList>
            <person name="Seo M.-J."/>
            <person name="Seok Y.J."/>
            <person name="Cha I.-T."/>
        </authorList>
    </citation>
    <scope>NUCLEOTIDE SEQUENCE [LARGE SCALE GENOMIC DNA]</scope>
    <source>
        <strain evidence="2 3">NEU</strain>
    </source>
</reference>
<dbReference type="AlphaFoldDB" id="A0A1S2ND70"/>
<evidence type="ECO:0000313" key="2">
    <source>
        <dbReference type="EMBL" id="OIJ42740.1"/>
    </source>
</evidence>
<comment type="caution">
    <text evidence="2">The sequence shown here is derived from an EMBL/GenBank/DDBJ whole genome shotgun (WGS) entry which is preliminary data.</text>
</comment>
<organism evidence="2 3">
    <name type="scientific">Massilia timonae</name>
    <dbReference type="NCBI Taxonomy" id="47229"/>
    <lineage>
        <taxon>Bacteria</taxon>
        <taxon>Pseudomonadati</taxon>
        <taxon>Pseudomonadota</taxon>
        <taxon>Betaproteobacteria</taxon>
        <taxon>Burkholderiales</taxon>
        <taxon>Oxalobacteraceae</taxon>
        <taxon>Telluria group</taxon>
        <taxon>Massilia</taxon>
    </lineage>
</organism>